<dbReference type="PANTHER" id="PTHR47428">
    <property type="entry name" value="REGULATORY PROTEIN MIG1-RELATED"/>
    <property type="match status" value="1"/>
</dbReference>
<evidence type="ECO:0000259" key="11">
    <source>
        <dbReference type="PROSITE" id="PS50157"/>
    </source>
</evidence>
<protein>
    <recommendedName>
        <fullName evidence="11">C2H2-type domain-containing protein</fullName>
    </recommendedName>
</protein>
<keyword evidence="4 9" id="KW-0863">Zinc-finger</keyword>
<name>A0A0C3A4V0_9AGAM</name>
<dbReference type="GO" id="GO:0008270">
    <property type="term" value="F:zinc ion binding"/>
    <property type="evidence" value="ECO:0007669"/>
    <property type="project" value="UniProtKB-KW"/>
</dbReference>
<dbReference type="HOGENOM" id="CLU_127751_1_0_1"/>
<dbReference type="GO" id="GO:0000433">
    <property type="term" value="P:carbon catabolite repression of transcription from RNA polymerase II promoter by glucose"/>
    <property type="evidence" value="ECO:0007669"/>
    <property type="project" value="TreeGrafter"/>
</dbReference>
<dbReference type="FunFam" id="3.30.160.60:FF:000125">
    <property type="entry name" value="Putative zinc finger protein 143"/>
    <property type="match status" value="1"/>
</dbReference>
<dbReference type="InParanoid" id="A0A0C3A4V0"/>
<evidence type="ECO:0000256" key="9">
    <source>
        <dbReference type="PROSITE-ProRule" id="PRU00042"/>
    </source>
</evidence>
<proteinExistence type="predicted"/>
<dbReference type="GO" id="GO:0000978">
    <property type="term" value="F:RNA polymerase II cis-regulatory region sequence-specific DNA binding"/>
    <property type="evidence" value="ECO:0007669"/>
    <property type="project" value="TreeGrafter"/>
</dbReference>
<dbReference type="STRING" id="1036808.A0A0C3A4V0"/>
<keyword evidence="7" id="KW-0804">Transcription</keyword>
<dbReference type="PROSITE" id="PS00028">
    <property type="entry name" value="ZINC_FINGER_C2H2_1"/>
    <property type="match status" value="2"/>
</dbReference>
<dbReference type="GO" id="GO:0005737">
    <property type="term" value="C:cytoplasm"/>
    <property type="evidence" value="ECO:0007669"/>
    <property type="project" value="TreeGrafter"/>
</dbReference>
<dbReference type="GO" id="GO:0005634">
    <property type="term" value="C:nucleus"/>
    <property type="evidence" value="ECO:0007669"/>
    <property type="project" value="UniProtKB-SubCell"/>
</dbReference>
<evidence type="ECO:0000256" key="5">
    <source>
        <dbReference type="ARBA" id="ARBA00022833"/>
    </source>
</evidence>
<dbReference type="GO" id="GO:0000981">
    <property type="term" value="F:DNA-binding transcription factor activity, RNA polymerase II-specific"/>
    <property type="evidence" value="ECO:0007669"/>
    <property type="project" value="UniProtKB-ARBA"/>
</dbReference>
<feature type="region of interest" description="Disordered" evidence="10">
    <location>
        <begin position="1"/>
        <end position="29"/>
    </location>
</feature>
<feature type="region of interest" description="Disordered" evidence="10">
    <location>
        <begin position="87"/>
        <end position="113"/>
    </location>
</feature>
<dbReference type="Proteomes" id="UP000053989">
    <property type="component" value="Unassembled WGS sequence"/>
</dbReference>
<dbReference type="Gene3D" id="3.30.160.60">
    <property type="entry name" value="Classic Zinc Finger"/>
    <property type="match status" value="2"/>
</dbReference>
<feature type="compositionally biased region" description="Polar residues" evidence="10">
    <location>
        <begin position="18"/>
        <end position="28"/>
    </location>
</feature>
<keyword evidence="2" id="KW-0479">Metal-binding</keyword>
<evidence type="ECO:0000256" key="4">
    <source>
        <dbReference type="ARBA" id="ARBA00022771"/>
    </source>
</evidence>
<keyword evidence="13" id="KW-1185">Reference proteome</keyword>
<dbReference type="PANTHER" id="PTHR47428:SF1">
    <property type="entry name" value="REGULATORY PROTEIN MIG1-RELATED"/>
    <property type="match status" value="1"/>
</dbReference>
<feature type="domain" description="C2H2-type" evidence="11">
    <location>
        <begin position="66"/>
        <end position="95"/>
    </location>
</feature>
<feature type="compositionally biased region" description="Basic residues" evidence="10">
    <location>
        <begin position="104"/>
        <end position="113"/>
    </location>
</feature>
<evidence type="ECO:0000256" key="3">
    <source>
        <dbReference type="ARBA" id="ARBA00022737"/>
    </source>
</evidence>
<dbReference type="AlphaFoldDB" id="A0A0C3A4V0"/>
<dbReference type="SMART" id="SM00355">
    <property type="entry name" value="ZnF_C2H2"/>
    <property type="match status" value="2"/>
</dbReference>
<evidence type="ECO:0000256" key="1">
    <source>
        <dbReference type="ARBA" id="ARBA00004123"/>
    </source>
</evidence>
<reference evidence="12 13" key="1">
    <citation type="submission" date="2014-04" db="EMBL/GenBank/DDBJ databases">
        <authorList>
            <consortium name="DOE Joint Genome Institute"/>
            <person name="Kuo A."/>
            <person name="Kohler A."/>
            <person name="Nagy L.G."/>
            <person name="Floudas D."/>
            <person name="Copeland A."/>
            <person name="Barry K.W."/>
            <person name="Cichocki N."/>
            <person name="Veneault-Fourrey C."/>
            <person name="LaButti K."/>
            <person name="Lindquist E.A."/>
            <person name="Lipzen A."/>
            <person name="Lundell T."/>
            <person name="Morin E."/>
            <person name="Murat C."/>
            <person name="Sun H."/>
            <person name="Tunlid A."/>
            <person name="Henrissat B."/>
            <person name="Grigoriev I.V."/>
            <person name="Hibbett D.S."/>
            <person name="Martin F."/>
            <person name="Nordberg H.P."/>
            <person name="Cantor M.N."/>
            <person name="Hua S.X."/>
        </authorList>
    </citation>
    <scope>NUCLEOTIDE SEQUENCE [LARGE SCALE GENOMIC DNA]</scope>
    <source>
        <strain evidence="12 13">Foug A</strain>
    </source>
</reference>
<sequence length="113" mass="13269">MAEAAPLFIKKSRGRKVPTSQNFISSDGQRGVKDRRHVCEICGGQFKRGEHLKRHVRSIHTHDRPWRCTFPGCERQFSRRDNLNQHLRMHEATPDTKTTERQAKKGRKQSMLY</sequence>
<dbReference type="InterPro" id="IPR013087">
    <property type="entry name" value="Znf_C2H2_type"/>
</dbReference>
<evidence type="ECO:0000256" key="8">
    <source>
        <dbReference type="ARBA" id="ARBA00023242"/>
    </source>
</evidence>
<dbReference type="OrthoDB" id="6365676at2759"/>
<dbReference type="SUPFAM" id="SSF57667">
    <property type="entry name" value="beta-beta-alpha zinc fingers"/>
    <property type="match status" value="1"/>
</dbReference>
<evidence type="ECO:0000256" key="7">
    <source>
        <dbReference type="ARBA" id="ARBA00023163"/>
    </source>
</evidence>
<feature type="compositionally biased region" description="Basic and acidic residues" evidence="10">
    <location>
        <begin position="87"/>
        <end position="103"/>
    </location>
</feature>
<dbReference type="InterPro" id="IPR036236">
    <property type="entry name" value="Znf_C2H2_sf"/>
</dbReference>
<gene>
    <name evidence="12" type="ORF">SCLCIDRAFT_125598</name>
</gene>
<evidence type="ECO:0000313" key="13">
    <source>
        <dbReference type="Proteomes" id="UP000053989"/>
    </source>
</evidence>
<accession>A0A0C3A4V0</accession>
<dbReference type="PROSITE" id="PS50157">
    <property type="entry name" value="ZINC_FINGER_C2H2_2"/>
    <property type="match status" value="2"/>
</dbReference>
<evidence type="ECO:0000256" key="2">
    <source>
        <dbReference type="ARBA" id="ARBA00022723"/>
    </source>
</evidence>
<evidence type="ECO:0000256" key="10">
    <source>
        <dbReference type="SAM" id="MobiDB-lite"/>
    </source>
</evidence>
<comment type="subcellular location">
    <subcellularLocation>
        <location evidence="1">Nucleus</location>
    </subcellularLocation>
</comment>
<evidence type="ECO:0000256" key="6">
    <source>
        <dbReference type="ARBA" id="ARBA00023015"/>
    </source>
</evidence>
<keyword evidence="5" id="KW-0862">Zinc</keyword>
<dbReference type="Pfam" id="PF00096">
    <property type="entry name" value="zf-C2H2"/>
    <property type="match status" value="2"/>
</dbReference>
<keyword evidence="8" id="KW-0539">Nucleus</keyword>
<keyword evidence="3" id="KW-0677">Repeat</keyword>
<keyword evidence="6" id="KW-0805">Transcription regulation</keyword>
<dbReference type="EMBL" id="KN822070">
    <property type="protein sequence ID" value="KIM59727.1"/>
    <property type="molecule type" value="Genomic_DNA"/>
</dbReference>
<feature type="domain" description="C2H2-type" evidence="11">
    <location>
        <begin position="37"/>
        <end position="65"/>
    </location>
</feature>
<evidence type="ECO:0000313" key="12">
    <source>
        <dbReference type="EMBL" id="KIM59727.1"/>
    </source>
</evidence>
<dbReference type="InterPro" id="IPR051007">
    <property type="entry name" value="creA/MIG_C2H2-ZnF"/>
</dbReference>
<organism evidence="12 13">
    <name type="scientific">Scleroderma citrinum Foug A</name>
    <dbReference type="NCBI Taxonomy" id="1036808"/>
    <lineage>
        <taxon>Eukaryota</taxon>
        <taxon>Fungi</taxon>
        <taxon>Dikarya</taxon>
        <taxon>Basidiomycota</taxon>
        <taxon>Agaricomycotina</taxon>
        <taxon>Agaricomycetes</taxon>
        <taxon>Agaricomycetidae</taxon>
        <taxon>Boletales</taxon>
        <taxon>Sclerodermatineae</taxon>
        <taxon>Sclerodermataceae</taxon>
        <taxon>Scleroderma</taxon>
    </lineage>
</organism>
<reference evidence="13" key="2">
    <citation type="submission" date="2015-01" db="EMBL/GenBank/DDBJ databases">
        <title>Evolutionary Origins and Diversification of the Mycorrhizal Mutualists.</title>
        <authorList>
            <consortium name="DOE Joint Genome Institute"/>
            <consortium name="Mycorrhizal Genomics Consortium"/>
            <person name="Kohler A."/>
            <person name="Kuo A."/>
            <person name="Nagy L.G."/>
            <person name="Floudas D."/>
            <person name="Copeland A."/>
            <person name="Barry K.W."/>
            <person name="Cichocki N."/>
            <person name="Veneault-Fourrey C."/>
            <person name="LaButti K."/>
            <person name="Lindquist E.A."/>
            <person name="Lipzen A."/>
            <person name="Lundell T."/>
            <person name="Morin E."/>
            <person name="Murat C."/>
            <person name="Riley R."/>
            <person name="Ohm R."/>
            <person name="Sun H."/>
            <person name="Tunlid A."/>
            <person name="Henrissat B."/>
            <person name="Grigoriev I.V."/>
            <person name="Hibbett D.S."/>
            <person name="Martin F."/>
        </authorList>
    </citation>
    <scope>NUCLEOTIDE SEQUENCE [LARGE SCALE GENOMIC DNA]</scope>
    <source>
        <strain evidence="13">Foug A</strain>
    </source>
</reference>